<protein>
    <submittedName>
        <fullName evidence="1">Uncharacterized protein</fullName>
    </submittedName>
</protein>
<evidence type="ECO:0000313" key="2">
    <source>
        <dbReference type="Proteomes" id="UP001162164"/>
    </source>
</evidence>
<dbReference type="Proteomes" id="UP001162164">
    <property type="component" value="Unassembled WGS sequence"/>
</dbReference>
<keyword evidence="2" id="KW-1185">Reference proteome</keyword>
<dbReference type="EMBL" id="JAPWTJ010000646">
    <property type="protein sequence ID" value="KAJ8976638.1"/>
    <property type="molecule type" value="Genomic_DNA"/>
</dbReference>
<evidence type="ECO:0000313" key="1">
    <source>
        <dbReference type="EMBL" id="KAJ8976638.1"/>
    </source>
</evidence>
<gene>
    <name evidence="1" type="ORF">NQ317_011146</name>
</gene>
<reference evidence="1" key="1">
    <citation type="journal article" date="2023" name="Insect Mol. Biol.">
        <title>Genome sequencing provides insights into the evolution of gene families encoding plant cell wall-degrading enzymes in longhorned beetles.</title>
        <authorList>
            <person name="Shin N.R."/>
            <person name="Okamura Y."/>
            <person name="Kirsch R."/>
            <person name="Pauchet Y."/>
        </authorList>
    </citation>
    <scope>NUCLEOTIDE SEQUENCE</scope>
    <source>
        <strain evidence="1">MMC_N1</strain>
    </source>
</reference>
<accession>A0ABQ9JEL4</accession>
<comment type="caution">
    <text evidence="1">The sequence shown here is derived from an EMBL/GenBank/DDBJ whole genome shotgun (WGS) entry which is preliminary data.</text>
</comment>
<organism evidence="1 2">
    <name type="scientific">Molorchus minor</name>
    <dbReference type="NCBI Taxonomy" id="1323400"/>
    <lineage>
        <taxon>Eukaryota</taxon>
        <taxon>Metazoa</taxon>
        <taxon>Ecdysozoa</taxon>
        <taxon>Arthropoda</taxon>
        <taxon>Hexapoda</taxon>
        <taxon>Insecta</taxon>
        <taxon>Pterygota</taxon>
        <taxon>Neoptera</taxon>
        <taxon>Endopterygota</taxon>
        <taxon>Coleoptera</taxon>
        <taxon>Polyphaga</taxon>
        <taxon>Cucujiformia</taxon>
        <taxon>Chrysomeloidea</taxon>
        <taxon>Cerambycidae</taxon>
        <taxon>Lamiinae</taxon>
        <taxon>Monochamini</taxon>
        <taxon>Molorchus</taxon>
    </lineage>
</organism>
<proteinExistence type="predicted"/>
<sequence length="474" mass="53741">MAQKIGHPYPCSVVQISGAVGLASFLGYRQEYIFVPTVRRHLEQSPLLERDQLLFRECGDALEELARHKETWIRGTPEPYLGITRQQVTAALNDWAYSTLKEHWRLSRGCRQARDFVTGPDPARPIWILGRSRETLNQLVGILTGHCKLRRHLSLRLRFAIFGSGTLSREGLDSLGWSDVLTFIRRSGTLSERVGRVNRCIQANQQHARASSYVLGKRFKEGQIDIALLQEPWISSTGQVMGLGTSFGKARWATYRLHQASSSMLQATTMEQNRLIDDIKSHSILSMPSGVMPFWTSSNLWSIVAHTLLYFTQQVQSLNEADNLIGRDFVQILWQQICSAKHRESDPLHCGTGTQNMVRRLIIFQAAVTYTTKSFFPNGMNGDETKTPFKEQIVAGSQMDKKLQRKQGLEYTVATQGHEYLCRITLVKRAIKLLIPWPEKEPESTFIGPEPVLGISYNTAKMAVLNWPEGEILR</sequence>
<name>A0ABQ9JEL4_9CUCU</name>